<protein>
    <submittedName>
        <fullName evidence="2">Glutamine amidotransferase</fullName>
    </submittedName>
</protein>
<dbReference type="SUPFAM" id="SSF52317">
    <property type="entry name" value="Class I glutamine amidotransferase-like"/>
    <property type="match status" value="1"/>
</dbReference>
<dbReference type="InterPro" id="IPR002818">
    <property type="entry name" value="DJ-1/PfpI"/>
</dbReference>
<evidence type="ECO:0000259" key="1">
    <source>
        <dbReference type="Pfam" id="PF01965"/>
    </source>
</evidence>
<dbReference type="EMBL" id="BOPF01000009">
    <property type="protein sequence ID" value="GIJ46004.1"/>
    <property type="molecule type" value="Genomic_DNA"/>
</dbReference>
<accession>A0A8J3YIL1</accession>
<comment type="caution">
    <text evidence="2">The sequence shown here is derived from an EMBL/GenBank/DDBJ whole genome shotgun (WGS) entry which is preliminary data.</text>
</comment>
<dbReference type="RefSeq" id="WP_239152896.1">
    <property type="nucleotide sequence ID" value="NZ_BOPF01000009.1"/>
</dbReference>
<dbReference type="Pfam" id="PF01965">
    <property type="entry name" value="DJ-1_PfpI"/>
    <property type="match status" value="1"/>
</dbReference>
<dbReference type="GO" id="GO:0006355">
    <property type="term" value="P:regulation of DNA-templated transcription"/>
    <property type="evidence" value="ECO:0007669"/>
    <property type="project" value="TreeGrafter"/>
</dbReference>
<evidence type="ECO:0000313" key="3">
    <source>
        <dbReference type="Proteomes" id="UP000619260"/>
    </source>
</evidence>
<keyword evidence="3" id="KW-1185">Reference proteome</keyword>
<dbReference type="InterPro" id="IPR006311">
    <property type="entry name" value="TAT_signal"/>
</dbReference>
<proteinExistence type="predicted"/>
<dbReference type="AlphaFoldDB" id="A0A8J3YIL1"/>
<feature type="domain" description="DJ-1/PfpI" evidence="1">
    <location>
        <begin position="37"/>
        <end position="196"/>
    </location>
</feature>
<gene>
    <name evidence="2" type="ORF">Val02_28900</name>
</gene>
<dbReference type="Proteomes" id="UP000619260">
    <property type="component" value="Unassembled WGS sequence"/>
</dbReference>
<reference evidence="2" key="1">
    <citation type="submission" date="2021-01" db="EMBL/GenBank/DDBJ databases">
        <title>Whole genome shotgun sequence of Virgisporangium aliadipatigenens NBRC 105644.</title>
        <authorList>
            <person name="Komaki H."/>
            <person name="Tamura T."/>
        </authorList>
    </citation>
    <scope>NUCLEOTIDE SEQUENCE</scope>
    <source>
        <strain evidence="2">NBRC 105644</strain>
    </source>
</reference>
<keyword evidence="2" id="KW-0315">Glutamine amidotransferase</keyword>
<dbReference type="PANTHER" id="PTHR43130">
    <property type="entry name" value="ARAC-FAMILY TRANSCRIPTIONAL REGULATOR"/>
    <property type="match status" value="1"/>
</dbReference>
<dbReference type="PANTHER" id="PTHR43130:SF2">
    <property type="entry name" value="DJ-1_PFPI DOMAIN-CONTAINING PROTEIN"/>
    <property type="match status" value="1"/>
</dbReference>
<evidence type="ECO:0000313" key="2">
    <source>
        <dbReference type="EMBL" id="GIJ46004.1"/>
    </source>
</evidence>
<dbReference type="Gene3D" id="3.40.50.880">
    <property type="match status" value="1"/>
</dbReference>
<sequence>MHTENIDRRTILRATAAAGVALPAAAPTTAAGSAGPRIALLLFDGITAMDAIGPYEVLSRIPGASVLTVGKRRGAVRTETGAITLGVARALREVDRADVLLVPGGGVADVQADPETIHWIQRLHRHTTWTVAVCTGALILGTAGLLRGLPATTYWALTDRLASFGATYVPRRFVEAGKIMTSAGVSAGIDLALHLTARLTDERTARAAQLVVEYDPDPPFDSGSPDKAGPDLRRYALELLQGSIRP</sequence>
<dbReference type="InterPro" id="IPR029062">
    <property type="entry name" value="Class_I_gatase-like"/>
</dbReference>
<dbReference type="PROSITE" id="PS51318">
    <property type="entry name" value="TAT"/>
    <property type="match status" value="1"/>
</dbReference>
<dbReference type="InterPro" id="IPR052158">
    <property type="entry name" value="INH-QAR"/>
</dbReference>
<dbReference type="CDD" id="cd03139">
    <property type="entry name" value="GATase1_PfpI_2"/>
    <property type="match status" value="1"/>
</dbReference>
<name>A0A8J3YIL1_9ACTN</name>
<organism evidence="2 3">
    <name type="scientific">Virgisporangium aliadipatigenens</name>
    <dbReference type="NCBI Taxonomy" id="741659"/>
    <lineage>
        <taxon>Bacteria</taxon>
        <taxon>Bacillati</taxon>
        <taxon>Actinomycetota</taxon>
        <taxon>Actinomycetes</taxon>
        <taxon>Micromonosporales</taxon>
        <taxon>Micromonosporaceae</taxon>
        <taxon>Virgisporangium</taxon>
    </lineage>
</organism>